<evidence type="ECO:0000313" key="6">
    <source>
        <dbReference type="Proteomes" id="UP000594118"/>
    </source>
</evidence>
<organism evidence="5 6">
    <name type="scientific">Pseudooceanicola spongiae</name>
    <dbReference type="NCBI Taxonomy" id="2613965"/>
    <lineage>
        <taxon>Bacteria</taxon>
        <taxon>Pseudomonadati</taxon>
        <taxon>Pseudomonadota</taxon>
        <taxon>Alphaproteobacteria</taxon>
        <taxon>Rhodobacterales</taxon>
        <taxon>Paracoccaceae</taxon>
        <taxon>Pseudooceanicola</taxon>
    </lineage>
</organism>
<keyword evidence="1" id="KW-0805">Transcription regulation</keyword>
<reference evidence="5 6" key="1">
    <citation type="submission" date="2019-10" db="EMBL/GenBank/DDBJ databases">
        <title>Pseudopuniceibacterium sp. HQ09 islated from Antarctica.</title>
        <authorList>
            <person name="Liao L."/>
            <person name="Su S."/>
            <person name="Chen B."/>
            <person name="Yu Y."/>
        </authorList>
    </citation>
    <scope>NUCLEOTIDE SEQUENCE [LARGE SCALE GENOMIC DNA]</scope>
    <source>
        <strain evidence="5 6">HQ09</strain>
    </source>
</reference>
<evidence type="ECO:0000256" key="1">
    <source>
        <dbReference type="ARBA" id="ARBA00023015"/>
    </source>
</evidence>
<dbReference type="GO" id="GO:0003700">
    <property type="term" value="F:DNA-binding transcription factor activity"/>
    <property type="evidence" value="ECO:0007669"/>
    <property type="project" value="InterPro"/>
</dbReference>
<dbReference type="PROSITE" id="PS00041">
    <property type="entry name" value="HTH_ARAC_FAMILY_1"/>
    <property type="match status" value="1"/>
</dbReference>
<dbReference type="SUPFAM" id="SSF46689">
    <property type="entry name" value="Homeodomain-like"/>
    <property type="match status" value="1"/>
</dbReference>
<dbReference type="RefSeq" id="WP_193082322.1">
    <property type="nucleotide sequence ID" value="NZ_CP045201.1"/>
</dbReference>
<dbReference type="SMART" id="SM00342">
    <property type="entry name" value="HTH_ARAC"/>
    <property type="match status" value="1"/>
</dbReference>
<dbReference type="Gene3D" id="1.10.10.60">
    <property type="entry name" value="Homeodomain-like"/>
    <property type="match status" value="1"/>
</dbReference>
<dbReference type="EMBL" id="CP045201">
    <property type="protein sequence ID" value="QOL80007.1"/>
    <property type="molecule type" value="Genomic_DNA"/>
</dbReference>
<evidence type="ECO:0000256" key="2">
    <source>
        <dbReference type="ARBA" id="ARBA00023125"/>
    </source>
</evidence>
<dbReference type="PANTHER" id="PTHR46796:SF12">
    <property type="entry name" value="HTH-TYPE DNA-BINDING TRANSCRIPTIONAL ACTIVATOR EUTR"/>
    <property type="match status" value="1"/>
</dbReference>
<dbReference type="Proteomes" id="UP000594118">
    <property type="component" value="Chromosome"/>
</dbReference>
<feature type="domain" description="HTH araC/xylS-type" evidence="4">
    <location>
        <begin position="227"/>
        <end position="330"/>
    </location>
</feature>
<dbReference type="InterPro" id="IPR018062">
    <property type="entry name" value="HTH_AraC-typ_CS"/>
</dbReference>
<dbReference type="Pfam" id="PF12833">
    <property type="entry name" value="HTH_18"/>
    <property type="match status" value="1"/>
</dbReference>
<dbReference type="PROSITE" id="PS01124">
    <property type="entry name" value="HTH_ARAC_FAMILY_2"/>
    <property type="match status" value="1"/>
</dbReference>
<dbReference type="GO" id="GO:0043565">
    <property type="term" value="F:sequence-specific DNA binding"/>
    <property type="evidence" value="ECO:0007669"/>
    <property type="project" value="InterPro"/>
</dbReference>
<evidence type="ECO:0000256" key="3">
    <source>
        <dbReference type="ARBA" id="ARBA00023163"/>
    </source>
</evidence>
<dbReference type="KEGG" id="pshq:F3W81_03710"/>
<evidence type="ECO:0000259" key="4">
    <source>
        <dbReference type="PROSITE" id="PS01124"/>
    </source>
</evidence>
<accession>A0A7L9WJX2</accession>
<gene>
    <name evidence="5" type="ORF">F3W81_03710</name>
</gene>
<keyword evidence="2" id="KW-0238">DNA-binding</keyword>
<dbReference type="InterPro" id="IPR050204">
    <property type="entry name" value="AraC_XylS_family_regulators"/>
</dbReference>
<evidence type="ECO:0000313" key="5">
    <source>
        <dbReference type="EMBL" id="QOL80007.1"/>
    </source>
</evidence>
<proteinExistence type="predicted"/>
<keyword evidence="6" id="KW-1185">Reference proteome</keyword>
<keyword evidence="3" id="KW-0804">Transcription</keyword>
<dbReference type="InterPro" id="IPR009057">
    <property type="entry name" value="Homeodomain-like_sf"/>
</dbReference>
<name>A0A7L9WJX2_9RHOB</name>
<protein>
    <submittedName>
        <fullName evidence="5">Helix-turn-helix domain-containing protein</fullName>
    </submittedName>
</protein>
<sequence length="344" mass="37440">MMSAASQTAAPVADIAAKARFHAADIADVGQQAALQPWIEMDCVQLSRGQHLADFASLDLGTLQIVQERQLTAVQKLGVTPANLCTISFCTADPGFRFSDHPGAVGDEVFLMPEHTAFDLFVPSGVQTTYVSLDQAALMRDARALNPRRWDRAPLQLMVFNSHNRAALSGLLATCLGAVRHATARGHDWDDQRLARRVFHTVLQLMSASEEDTGTPPSGWRALRICRAARTCVEDWQDEDHLPRVADLCAATGVSERSLYYAFRGYVGLSPVAYLRLCRLNKARAALRDGDPQATTVTEVAMQLGFEHLGRFAGDYKRHFGEAPSATLAASARKATPASFAVFG</sequence>
<dbReference type="AlphaFoldDB" id="A0A7L9WJX2"/>
<dbReference type="PANTHER" id="PTHR46796">
    <property type="entry name" value="HTH-TYPE TRANSCRIPTIONAL ACTIVATOR RHAS-RELATED"/>
    <property type="match status" value="1"/>
</dbReference>
<dbReference type="InterPro" id="IPR018060">
    <property type="entry name" value="HTH_AraC"/>
</dbReference>